<dbReference type="InterPro" id="IPR051353">
    <property type="entry name" value="Tobamovirus_resist_UPF0261"/>
</dbReference>
<dbReference type="PANTHER" id="PTHR31862">
    <property type="entry name" value="UPF0261 DOMAIN PROTEIN (AFU_ORTHOLOGUE AFUA_1G10120)"/>
    <property type="match status" value="1"/>
</dbReference>
<comment type="caution">
    <text evidence="2">The sequence shown here is derived from an EMBL/GenBank/DDBJ whole genome shotgun (WGS) entry which is preliminary data.</text>
</comment>
<dbReference type="RefSeq" id="WP_062421164.1">
    <property type="nucleotide sequence ID" value="NZ_BBYA01000008.1"/>
</dbReference>
<protein>
    <recommendedName>
        <fullName evidence="1">TIM-barrel domain-containing protein</fullName>
    </recommendedName>
</protein>
<dbReference type="STRING" id="229920.ADM99_06620"/>
<dbReference type="AlphaFoldDB" id="A0A0P6XBW4"/>
<accession>A0A0P6XBW4</accession>
<dbReference type="InterPro" id="IPR015813">
    <property type="entry name" value="Pyrv/PenolPyrv_kinase-like_dom"/>
</dbReference>
<dbReference type="EMBL" id="LGCK01000007">
    <property type="protein sequence ID" value="KPL72747.1"/>
    <property type="molecule type" value="Genomic_DNA"/>
</dbReference>
<dbReference type="Gene3D" id="3.20.20.70">
    <property type="entry name" value="Aldolase class I"/>
    <property type="match status" value="1"/>
</dbReference>
<dbReference type="SUPFAM" id="SSF51621">
    <property type="entry name" value="Phosphoenolpyruvate/pyruvate domain"/>
    <property type="match status" value="1"/>
</dbReference>
<gene>
    <name evidence="2" type="ORF">ADM99_06620</name>
</gene>
<dbReference type="Gene3D" id="1.20.5.460">
    <property type="entry name" value="Single helix bin"/>
    <property type="match status" value="1"/>
</dbReference>
<dbReference type="InterPro" id="IPR013785">
    <property type="entry name" value="Aldolase_TIM"/>
</dbReference>
<dbReference type="PIRSF" id="PIRSF034452">
    <property type="entry name" value="TIM-br_sig_trnsd"/>
    <property type="match status" value="1"/>
</dbReference>
<dbReference type="InterPro" id="IPR009215">
    <property type="entry name" value="TIM-br_IGPS-like"/>
</dbReference>
<dbReference type="OrthoDB" id="9805644at2"/>
<dbReference type="Pfam" id="PF09370">
    <property type="entry name" value="PEP_hydrolase"/>
    <property type="match status" value="1"/>
</dbReference>
<reference evidence="2 3" key="1">
    <citation type="submission" date="2015-07" db="EMBL/GenBank/DDBJ databases">
        <title>Genome sequence of Leptolinea tardivitalis DSM 16556.</title>
        <authorList>
            <person name="Hemp J."/>
            <person name="Ward L.M."/>
            <person name="Pace L.A."/>
            <person name="Fischer W.W."/>
        </authorList>
    </citation>
    <scope>NUCLEOTIDE SEQUENCE [LARGE SCALE GENOMIC DNA]</scope>
    <source>
        <strain evidence="2 3">YMTK-2</strain>
    </source>
</reference>
<proteinExistence type="predicted"/>
<name>A0A0P6XBW4_9CHLR</name>
<dbReference type="PATRIC" id="fig|229920.5.peg.1295"/>
<dbReference type="PANTHER" id="PTHR31862:SF1">
    <property type="entry name" value="UPF0261 DOMAIN PROTEIN (AFU_ORTHOLOGUE AFUA_1G10120)"/>
    <property type="match status" value="1"/>
</dbReference>
<evidence type="ECO:0000259" key="1">
    <source>
        <dbReference type="Pfam" id="PF09370"/>
    </source>
</evidence>
<sequence length="278" mass="29674">MKQYTRIELINRLKAKLASGKIIVAGGAGTGISAKFEEEGGADILMVFNSGRYRMHGLGSLSGWMAYGDANAISMEMGERQVLPITKEVPVVCSVNGTDPTRVMSVFLKKVVEAGFSGVNNFPTMGMIDGNFRATLEATGMGYDKEVDMIGLAHRMDIFTMAYAFKVEEAVAMAKAGCDMLLAHVGLTSGGSIGAVKTLTLDESADLVAEMNAAVKKVNPEIMVLCHGGPISLPKDVEYILSKVKVEGFVGASSMERLPVETGIREMTAAFAAIPYRK</sequence>
<evidence type="ECO:0000313" key="2">
    <source>
        <dbReference type="EMBL" id="KPL72747.1"/>
    </source>
</evidence>
<keyword evidence="3" id="KW-1185">Reference proteome</keyword>
<dbReference type="GO" id="GO:0003824">
    <property type="term" value="F:catalytic activity"/>
    <property type="evidence" value="ECO:0007669"/>
    <property type="project" value="InterPro"/>
</dbReference>
<feature type="domain" description="TIM-barrel" evidence="1">
    <location>
        <begin position="9"/>
        <end position="273"/>
    </location>
</feature>
<evidence type="ECO:0000313" key="3">
    <source>
        <dbReference type="Proteomes" id="UP000050430"/>
    </source>
</evidence>
<dbReference type="Proteomes" id="UP000050430">
    <property type="component" value="Unassembled WGS sequence"/>
</dbReference>
<organism evidence="2 3">
    <name type="scientific">Leptolinea tardivitalis</name>
    <dbReference type="NCBI Taxonomy" id="229920"/>
    <lineage>
        <taxon>Bacteria</taxon>
        <taxon>Bacillati</taxon>
        <taxon>Chloroflexota</taxon>
        <taxon>Anaerolineae</taxon>
        <taxon>Anaerolineales</taxon>
        <taxon>Anaerolineaceae</taxon>
        <taxon>Leptolinea</taxon>
    </lineage>
</organism>